<sequence length="824" mass="91595">MRFIQVLLLIQNNFVNPHVNTNTDTPVQDPIPAWGLGCSQNITLVAPTLPARGNFTILTKRTCGWYITAPENNIVFLDLVSAISSPPSLGDSIEFYDVNGSSLTRIPFHFPNQAAIDRYLYELLYSKFRSVYVAFKSGGKTDDELTIEYSSLHPVRSCSSGNSHEENMGILLKDSSGTITTPGFPQGYDNGLIRECLWTILAPAGNVVRVDFISFSLDSIDYVTIADALPGWNVAQSIRRSGQKASFTVFSMGNDLSINVFAISSFGTGGPGFVANFTSVPTAISGTCDPTQNSIVQVDGDGLTFSTPGFPSFPGNGTCTWNITVPIGRFIKLTFWRKYGDCKENFVNVFDATNSTRISLGKFCSLFEEVVFSKGNSLLVEYNSLRRAYYNGFLATYETIRERPADYSCLTDLDESLLEDDQGEFASFSYPLHYPNNAKCSWHIYRPAGFIIQLTFHSFNLQQSENCEADFVEIRQSKDITVRRWELIARFCGSSLPPVIVSNQSNVFVNFVTDMFKMYPGFHASYKVLPNPAMGACKNPGQNNIIPLTSSSGSLFSPLYPQDYPTKIMCTWVITVPEGYLVRLRIKAFRLGYSCGSSSLQIFDGKSSSSNLLKKFCGKDYNLNVFSSGRHLLVQYDSRQEYLVGDVFFDAVFEAVDRVPASISCTERFDITKLETKTGELASYIYPLPYDDDVKCIWLIIVDSNYEITLSFDYFNLSRSSDCSDDYVEVRDGQFDTSELVGKFCGADIPEPVTSDSWAMRLTFQSSGKTKYPGFKASYKTKSKVVMVKVIFGFLASSFLLNSNLPDGNRQQAVAGADVQLAPE</sequence>
<evidence type="ECO:0000256" key="1">
    <source>
        <dbReference type="ARBA" id="ARBA00022737"/>
    </source>
</evidence>
<keyword evidence="6" id="KW-1185">Reference proteome</keyword>
<keyword evidence="1" id="KW-0677">Repeat</keyword>
<dbReference type="Pfam" id="PF00431">
    <property type="entry name" value="CUB"/>
    <property type="match status" value="5"/>
</dbReference>
<gene>
    <name evidence="5" type="ORF">PLOB_00033202</name>
</gene>
<feature type="domain" description="CUB" evidence="4">
    <location>
        <begin position="168"/>
        <end position="280"/>
    </location>
</feature>
<dbReference type="SMART" id="SM00042">
    <property type="entry name" value="CUB"/>
    <property type="match status" value="5"/>
</dbReference>
<organism evidence="5 6">
    <name type="scientific">Porites lobata</name>
    <dbReference type="NCBI Taxonomy" id="104759"/>
    <lineage>
        <taxon>Eukaryota</taxon>
        <taxon>Metazoa</taxon>
        <taxon>Cnidaria</taxon>
        <taxon>Anthozoa</taxon>
        <taxon>Hexacorallia</taxon>
        <taxon>Scleractinia</taxon>
        <taxon>Fungiina</taxon>
        <taxon>Poritidae</taxon>
        <taxon>Porites</taxon>
    </lineage>
</organism>
<dbReference type="PROSITE" id="PS01180">
    <property type="entry name" value="CUB"/>
    <property type="match status" value="5"/>
</dbReference>
<evidence type="ECO:0000256" key="2">
    <source>
        <dbReference type="ARBA" id="ARBA00023157"/>
    </source>
</evidence>
<dbReference type="CDD" id="cd00041">
    <property type="entry name" value="CUB"/>
    <property type="match status" value="5"/>
</dbReference>
<accession>A0ABN8NZ78</accession>
<name>A0ABN8NZ78_9CNID</name>
<feature type="domain" description="CUB" evidence="4">
    <location>
        <begin position="288"/>
        <end position="400"/>
    </location>
</feature>
<dbReference type="EMBL" id="CALNXK010000044">
    <property type="protein sequence ID" value="CAH3127781.1"/>
    <property type="molecule type" value="Genomic_DNA"/>
</dbReference>
<dbReference type="InterPro" id="IPR000859">
    <property type="entry name" value="CUB_dom"/>
</dbReference>
<feature type="domain" description="CUB" evidence="4">
    <location>
        <begin position="409"/>
        <end position="529"/>
    </location>
</feature>
<evidence type="ECO:0000259" key="4">
    <source>
        <dbReference type="PROSITE" id="PS01180"/>
    </source>
</evidence>
<evidence type="ECO:0000313" key="5">
    <source>
        <dbReference type="EMBL" id="CAH3127781.1"/>
    </source>
</evidence>
<dbReference type="SUPFAM" id="SSF49854">
    <property type="entry name" value="Spermadhesin, CUB domain"/>
    <property type="match status" value="5"/>
</dbReference>
<feature type="domain" description="CUB" evidence="4">
    <location>
        <begin position="537"/>
        <end position="656"/>
    </location>
</feature>
<dbReference type="Proteomes" id="UP001159405">
    <property type="component" value="Unassembled WGS sequence"/>
</dbReference>
<dbReference type="PANTHER" id="PTHR24251">
    <property type="entry name" value="OVOCHYMASE-RELATED"/>
    <property type="match status" value="1"/>
</dbReference>
<feature type="domain" description="CUB" evidence="4">
    <location>
        <begin position="665"/>
        <end position="782"/>
    </location>
</feature>
<protein>
    <recommendedName>
        <fullName evidence="4">CUB domain-containing protein</fullName>
    </recommendedName>
</protein>
<reference evidence="5 6" key="1">
    <citation type="submission" date="2022-05" db="EMBL/GenBank/DDBJ databases">
        <authorList>
            <consortium name="Genoscope - CEA"/>
            <person name="William W."/>
        </authorList>
    </citation>
    <scope>NUCLEOTIDE SEQUENCE [LARGE SCALE GENOMIC DNA]</scope>
</reference>
<keyword evidence="2" id="KW-1015">Disulfide bond</keyword>
<evidence type="ECO:0000256" key="3">
    <source>
        <dbReference type="PROSITE-ProRule" id="PRU00059"/>
    </source>
</evidence>
<dbReference type="Gene3D" id="2.60.120.290">
    <property type="entry name" value="Spermadhesin, CUB domain"/>
    <property type="match status" value="5"/>
</dbReference>
<dbReference type="InterPro" id="IPR035914">
    <property type="entry name" value="Sperma_CUB_dom_sf"/>
</dbReference>
<comment type="caution">
    <text evidence="5">The sequence shown here is derived from an EMBL/GenBank/DDBJ whole genome shotgun (WGS) entry which is preliminary data.</text>
</comment>
<proteinExistence type="predicted"/>
<evidence type="ECO:0000313" key="6">
    <source>
        <dbReference type="Proteomes" id="UP001159405"/>
    </source>
</evidence>
<comment type="caution">
    <text evidence="3">Lacks conserved residue(s) required for the propagation of feature annotation.</text>
</comment>